<evidence type="ECO:0000313" key="1">
    <source>
        <dbReference type="EMBL" id="MBC5631706.1"/>
    </source>
</evidence>
<sequence length="163" mass="18971">MIESLERVDCFFEKSYYSEGDDLEYLFFCYADDAEEWFSIPEMGTDQNAITETIRACYLQYFDKNGDGVLTDDEQQLANETLCHYADHAFGIKKSDFRKMGGDELKQGQKVSMSIDITDIKGNLEYNYCTEYVPFVNHILWSPHFGYNICGHIRKGYLKAIHE</sequence>
<name>A0ABR7DJU4_9BACT</name>
<protein>
    <recommendedName>
        <fullName evidence="3">EF-hand domain-containing protein</fullName>
    </recommendedName>
</protein>
<dbReference type="RefSeq" id="WP_186928442.1">
    <property type="nucleotide sequence ID" value="NZ_JACOOJ010000003.1"/>
</dbReference>
<evidence type="ECO:0008006" key="3">
    <source>
        <dbReference type="Google" id="ProtNLM"/>
    </source>
</evidence>
<proteinExistence type="predicted"/>
<organism evidence="1 2">
    <name type="scientific">Parabacteroides hominis</name>
    <dbReference type="NCBI Taxonomy" id="2763057"/>
    <lineage>
        <taxon>Bacteria</taxon>
        <taxon>Pseudomonadati</taxon>
        <taxon>Bacteroidota</taxon>
        <taxon>Bacteroidia</taxon>
        <taxon>Bacteroidales</taxon>
        <taxon>Tannerellaceae</taxon>
        <taxon>Parabacteroides</taxon>
    </lineage>
</organism>
<reference evidence="1 2" key="1">
    <citation type="submission" date="2020-08" db="EMBL/GenBank/DDBJ databases">
        <title>Genome public.</title>
        <authorList>
            <person name="Liu C."/>
            <person name="Sun Q."/>
        </authorList>
    </citation>
    <scope>NUCLEOTIDE SEQUENCE [LARGE SCALE GENOMIC DNA]</scope>
    <source>
        <strain evidence="1 2">NSJ-79</strain>
    </source>
</reference>
<keyword evidence="2" id="KW-1185">Reference proteome</keyword>
<gene>
    <name evidence="1" type="ORF">H8S65_02775</name>
</gene>
<evidence type="ECO:0000313" key="2">
    <source>
        <dbReference type="Proteomes" id="UP000651475"/>
    </source>
</evidence>
<dbReference type="Proteomes" id="UP000651475">
    <property type="component" value="Unassembled WGS sequence"/>
</dbReference>
<comment type="caution">
    <text evidence="1">The sequence shown here is derived from an EMBL/GenBank/DDBJ whole genome shotgun (WGS) entry which is preliminary data.</text>
</comment>
<accession>A0ABR7DJU4</accession>
<dbReference type="EMBL" id="JACOOJ010000003">
    <property type="protein sequence ID" value="MBC5631706.1"/>
    <property type="molecule type" value="Genomic_DNA"/>
</dbReference>